<sequence>MLGSLLVMVLAAGEPAAELTKYEVKTLALQVPTEWKQSEADGTQRFDEPSGDAYLLLDVGAVQTAGMKPQLCLEKILTAMGSEQGWKQLKLGKAPAAKRVDSDTTPDGAESVQTVTYVGCDGKTTWSLVFHMDAKKKDRFETLAEKVAGSVAYAKSRKGK</sequence>
<evidence type="ECO:0000313" key="2">
    <source>
        <dbReference type="Proteomes" id="UP001207654"/>
    </source>
</evidence>
<name>A0ABT4ACD5_9BACT</name>
<comment type="caution">
    <text evidence="1">The sequence shown here is derived from an EMBL/GenBank/DDBJ whole genome shotgun (WGS) entry which is preliminary data.</text>
</comment>
<keyword evidence="2" id="KW-1185">Reference proteome</keyword>
<evidence type="ECO:0000313" key="1">
    <source>
        <dbReference type="EMBL" id="MCY1079333.1"/>
    </source>
</evidence>
<dbReference type="Proteomes" id="UP001207654">
    <property type="component" value="Unassembled WGS sequence"/>
</dbReference>
<accession>A0ABT4ACD5</accession>
<organism evidence="1 2">
    <name type="scientific">Archangium lansingense</name>
    <dbReference type="NCBI Taxonomy" id="2995310"/>
    <lineage>
        <taxon>Bacteria</taxon>
        <taxon>Pseudomonadati</taxon>
        <taxon>Myxococcota</taxon>
        <taxon>Myxococcia</taxon>
        <taxon>Myxococcales</taxon>
        <taxon>Cystobacterineae</taxon>
        <taxon>Archangiaceae</taxon>
        <taxon>Archangium</taxon>
    </lineage>
</organism>
<proteinExistence type="predicted"/>
<protein>
    <recommendedName>
        <fullName evidence="3">Lipoprotein</fullName>
    </recommendedName>
</protein>
<dbReference type="EMBL" id="JAPNKA010000001">
    <property type="protein sequence ID" value="MCY1079333.1"/>
    <property type="molecule type" value="Genomic_DNA"/>
</dbReference>
<dbReference type="RefSeq" id="WP_267542453.1">
    <property type="nucleotide sequence ID" value="NZ_JAPNKA010000001.1"/>
</dbReference>
<evidence type="ECO:0008006" key="3">
    <source>
        <dbReference type="Google" id="ProtNLM"/>
    </source>
</evidence>
<gene>
    <name evidence="1" type="ORF">OV287_33225</name>
</gene>
<reference evidence="1 2" key="1">
    <citation type="submission" date="2022-11" db="EMBL/GenBank/DDBJ databases">
        <title>Minimal conservation of predation-associated metabolite biosynthetic gene clusters underscores biosynthetic potential of Myxococcota including descriptions for ten novel species: Archangium lansinium sp. nov., Myxococcus landrumus sp. nov., Nannocystis bai.</title>
        <authorList>
            <person name="Ahearne A."/>
            <person name="Stevens C."/>
            <person name="Phillips K."/>
        </authorList>
    </citation>
    <scope>NUCLEOTIDE SEQUENCE [LARGE SCALE GENOMIC DNA]</scope>
    <source>
        <strain evidence="1 2">MIWBW</strain>
    </source>
</reference>